<dbReference type="Proteomes" id="UP000031036">
    <property type="component" value="Unassembled WGS sequence"/>
</dbReference>
<dbReference type="PRINTS" id="PR01743">
    <property type="entry name" value="SSDNABINDING"/>
</dbReference>
<dbReference type="GO" id="GO:0045944">
    <property type="term" value="P:positive regulation of transcription by RNA polymerase II"/>
    <property type="evidence" value="ECO:0007669"/>
    <property type="project" value="TreeGrafter"/>
</dbReference>
<gene>
    <name evidence="5" type="primary">Ssbp3</name>
    <name evidence="5" type="ORF">Tcan_11202</name>
</gene>
<feature type="compositionally biased region" description="Polar residues" evidence="4">
    <location>
        <begin position="45"/>
        <end position="54"/>
    </location>
</feature>
<feature type="compositionally biased region" description="Gly residues" evidence="4">
    <location>
        <begin position="408"/>
        <end position="441"/>
    </location>
</feature>
<evidence type="ECO:0000313" key="6">
    <source>
        <dbReference type="Proteomes" id="UP000031036"/>
    </source>
</evidence>
<feature type="compositionally biased region" description="Gly residues" evidence="4">
    <location>
        <begin position="448"/>
        <end position="465"/>
    </location>
</feature>
<dbReference type="InterPro" id="IPR008116">
    <property type="entry name" value="SSDP_DNA-bd"/>
</dbReference>
<dbReference type="InterPro" id="IPR006594">
    <property type="entry name" value="LisH"/>
</dbReference>
<feature type="compositionally biased region" description="Low complexity" evidence="4">
    <location>
        <begin position="252"/>
        <end position="264"/>
    </location>
</feature>
<keyword evidence="2 5" id="KW-0238">DNA-binding</keyword>
<accession>A0A0B2VU30</accession>
<evidence type="ECO:0000313" key="5">
    <source>
        <dbReference type="EMBL" id="KHN87056.1"/>
    </source>
</evidence>
<feature type="compositionally biased region" description="Low complexity" evidence="4">
    <location>
        <begin position="182"/>
        <end position="208"/>
    </location>
</feature>
<feature type="region of interest" description="Disordered" evidence="4">
    <location>
        <begin position="167"/>
        <end position="264"/>
    </location>
</feature>
<dbReference type="OMA" id="HRMGTPN"/>
<dbReference type="PROSITE" id="PS50896">
    <property type="entry name" value="LISH"/>
    <property type="match status" value="1"/>
</dbReference>
<evidence type="ECO:0000256" key="4">
    <source>
        <dbReference type="SAM" id="MobiDB-lite"/>
    </source>
</evidence>
<feature type="region of interest" description="Disordered" evidence="4">
    <location>
        <begin position="323"/>
        <end position="493"/>
    </location>
</feature>
<proteinExistence type="predicted"/>
<dbReference type="STRING" id="6265.A0A0B2VU30"/>
<dbReference type="PANTHER" id="PTHR12610">
    <property type="entry name" value="SINGLE STRANDED DNA BINDING PROTEIN"/>
    <property type="match status" value="1"/>
</dbReference>
<comment type="caution">
    <text evidence="5">The sequence shown here is derived from an EMBL/GenBank/DDBJ whole genome shotgun (WGS) entry which is preliminary data.</text>
</comment>
<feature type="region of interest" description="Disordered" evidence="4">
    <location>
        <begin position="31"/>
        <end position="54"/>
    </location>
</feature>
<dbReference type="GO" id="GO:0005634">
    <property type="term" value="C:nucleus"/>
    <property type="evidence" value="ECO:0007669"/>
    <property type="project" value="UniProtKB-SubCell"/>
</dbReference>
<dbReference type="EMBL" id="JPKZ01000486">
    <property type="protein sequence ID" value="KHN87056.1"/>
    <property type="molecule type" value="Genomic_DNA"/>
</dbReference>
<comment type="subcellular location">
    <subcellularLocation>
        <location evidence="1">Nucleus</location>
    </subcellularLocation>
</comment>
<sequence>MAVFVLVAVYEKNVDIGGNAKLTVDTNPVGTMFAQQPKGPPAPRPQQTLTSQSEASAKEKLAGFVYEYLIHNGATKTAESFKGEMLSQNNVAKQVNVGDAPGFLQNWFFLFWDLYSAAPERRDSCEASQEAKAFHEYGFMNTSHGVPPGPAGAPLMNGMHGSHLFPSATASPLGMGPGPGPDGMMPAGYYPPRSGQPGPSGSTSQASPISGVPPSGSFAPVPPRYAVPGARSGPPGPGGMPPGAGFPGGGPPHMFAGADQMRPMQPQRLPPNAGPMRMPTNFPGMRPNGPMRYSSQMYMDSPTGTPFPPNAMMPNGGMCSSAPSMMSSPGPQGPMPTGPDGQPDPRGYMMMSTASAMPYGMHGTEGSITPGAGGRGSAGPPVAASEPQMNSLLNGDEMKQSPASTHGGLNGGTPGTAGGPGSQAPVGGPGSVAGAGVGGPGSVHSQSGGSGGGGGGASQGTGAGTGSANSGGAPAGGGNVGGQEEASEISKIKQSLFDDLKHFGAKEESAGEGYFS</sequence>
<keyword evidence="6" id="KW-1185">Reference proteome</keyword>
<protein>
    <submittedName>
        <fullName evidence="5">Single-stranded DNA-binding protein 3</fullName>
    </submittedName>
</protein>
<reference evidence="5 6" key="1">
    <citation type="submission" date="2014-11" db="EMBL/GenBank/DDBJ databases">
        <title>Genetic blueprint of the zoonotic pathogen Toxocara canis.</title>
        <authorList>
            <person name="Zhu X.-Q."/>
            <person name="Korhonen P.K."/>
            <person name="Cai H."/>
            <person name="Young N.D."/>
            <person name="Nejsum P."/>
            <person name="von Samson-Himmelstjerna G."/>
            <person name="Boag P.R."/>
            <person name="Tan P."/>
            <person name="Li Q."/>
            <person name="Min J."/>
            <person name="Yang Y."/>
            <person name="Wang X."/>
            <person name="Fang X."/>
            <person name="Hall R.S."/>
            <person name="Hofmann A."/>
            <person name="Sternberg P.W."/>
            <person name="Jex A.R."/>
            <person name="Gasser R.B."/>
        </authorList>
    </citation>
    <scope>NUCLEOTIDE SEQUENCE [LARGE SCALE GENOMIC DNA]</scope>
    <source>
        <strain evidence="5">PN_DK_2014</strain>
    </source>
</reference>
<evidence type="ECO:0000256" key="2">
    <source>
        <dbReference type="ARBA" id="ARBA00023125"/>
    </source>
</evidence>
<dbReference type="PANTHER" id="PTHR12610:SF12">
    <property type="entry name" value="SEQUENCE-SPECIFIC SINGLE-STRANDED DNA-BINDING PROTEIN, ISOFORM D"/>
    <property type="match status" value="1"/>
</dbReference>
<keyword evidence="3" id="KW-0539">Nucleus</keyword>
<organism evidence="5 6">
    <name type="scientific">Toxocara canis</name>
    <name type="common">Canine roundworm</name>
    <dbReference type="NCBI Taxonomy" id="6265"/>
    <lineage>
        <taxon>Eukaryota</taxon>
        <taxon>Metazoa</taxon>
        <taxon>Ecdysozoa</taxon>
        <taxon>Nematoda</taxon>
        <taxon>Chromadorea</taxon>
        <taxon>Rhabditida</taxon>
        <taxon>Spirurina</taxon>
        <taxon>Ascaridomorpha</taxon>
        <taxon>Ascaridoidea</taxon>
        <taxon>Toxocaridae</taxon>
        <taxon>Toxocara</taxon>
    </lineage>
</organism>
<dbReference type="OrthoDB" id="5600002at2759"/>
<name>A0A0B2VU30_TOXCA</name>
<evidence type="ECO:0000256" key="3">
    <source>
        <dbReference type="ARBA" id="ARBA00023242"/>
    </source>
</evidence>
<dbReference type="GO" id="GO:0003697">
    <property type="term" value="F:single-stranded DNA binding"/>
    <property type="evidence" value="ECO:0007669"/>
    <property type="project" value="InterPro"/>
</dbReference>
<dbReference type="AlphaFoldDB" id="A0A0B2VU30"/>
<evidence type="ECO:0000256" key="1">
    <source>
        <dbReference type="ARBA" id="ARBA00004123"/>
    </source>
</evidence>